<dbReference type="Proteomes" id="UP001455384">
    <property type="component" value="Chromosome"/>
</dbReference>
<evidence type="ECO:0008006" key="3">
    <source>
        <dbReference type="Google" id="ProtNLM"/>
    </source>
</evidence>
<dbReference type="RefSeq" id="WP_342387289.1">
    <property type="nucleotide sequence ID" value="NZ_CP138333.2"/>
</dbReference>
<reference evidence="2" key="1">
    <citation type="submission" date="2023-10" db="EMBL/GenBank/DDBJ databases">
        <title>Genome analysis and identification of Salinococcus sp. Bachu38 nov., a PGPR from the rhizosphere of Tamarix.</title>
        <authorList>
            <person name="Liang Z."/>
            <person name="Zhang X."/>
            <person name="Jia J."/>
            <person name="Chen X."/>
            <person name="Wang Y."/>
            <person name="Wang Q."/>
            <person name="Wang R."/>
        </authorList>
    </citation>
    <scope>NUCLEOTIDE SEQUENCE [LARGE SCALE GENOMIC DNA]</scope>
    <source>
        <strain evidence="2">Bachu38</strain>
    </source>
</reference>
<protein>
    <recommendedName>
        <fullName evidence="3">YolD-like protein</fullName>
    </recommendedName>
</protein>
<keyword evidence="2" id="KW-1185">Reference proteome</keyword>
<evidence type="ECO:0000313" key="2">
    <source>
        <dbReference type="Proteomes" id="UP001455384"/>
    </source>
</evidence>
<dbReference type="EMBL" id="CP138333">
    <property type="protein sequence ID" value="WZX28710.1"/>
    <property type="molecule type" value="Genomic_DNA"/>
</dbReference>
<accession>A0ABZ3CG69</accession>
<name>A0ABZ3CG69_9STAP</name>
<organism evidence="1 2">
    <name type="scientific">Salinicoccus bachuensis</name>
    <dbReference type="NCBI Taxonomy" id="3136731"/>
    <lineage>
        <taxon>Bacteria</taxon>
        <taxon>Bacillati</taxon>
        <taxon>Bacillota</taxon>
        <taxon>Bacilli</taxon>
        <taxon>Bacillales</taxon>
        <taxon>Staphylococcaceae</taxon>
        <taxon>Salinicoccus</taxon>
    </lineage>
</organism>
<evidence type="ECO:0000313" key="1">
    <source>
        <dbReference type="EMBL" id="WZX28710.1"/>
    </source>
</evidence>
<sequence>MELDYRDMDISELSLNIPQGRGMIKWQPFATMPEQYERITKMIDDQAKCNPPSFDNEILVMIEE</sequence>
<proteinExistence type="predicted"/>
<gene>
    <name evidence="1" type="ORF">RQP18_08440</name>
</gene>